<dbReference type="EMBL" id="LNIX01000021">
    <property type="protein sequence ID" value="OXA43875.1"/>
    <property type="molecule type" value="Genomic_DNA"/>
</dbReference>
<dbReference type="GO" id="GO:0032389">
    <property type="term" value="C:MutLalpha complex"/>
    <property type="evidence" value="ECO:0007669"/>
    <property type="project" value="TreeGrafter"/>
</dbReference>
<name>A0A226DE60_FOLCA</name>
<evidence type="ECO:0000259" key="5">
    <source>
        <dbReference type="SMART" id="SM01340"/>
    </source>
</evidence>
<dbReference type="InterPro" id="IPR014762">
    <property type="entry name" value="DNA_mismatch_repair_CS"/>
</dbReference>
<evidence type="ECO:0000259" key="4">
    <source>
        <dbReference type="SMART" id="SM00853"/>
    </source>
</evidence>
<feature type="compositionally biased region" description="Low complexity" evidence="3">
    <location>
        <begin position="57"/>
        <end position="66"/>
    </location>
</feature>
<dbReference type="Pfam" id="PF13589">
    <property type="entry name" value="HATPase_c_3"/>
    <property type="match status" value="1"/>
</dbReference>
<dbReference type="PROSITE" id="PS00058">
    <property type="entry name" value="DNA_MISMATCH_REPAIR_1"/>
    <property type="match status" value="1"/>
</dbReference>
<comment type="caution">
    <text evidence="6">The sequence shown here is derived from an EMBL/GenBank/DDBJ whole genome shotgun (WGS) entry which is preliminary data.</text>
</comment>
<dbReference type="InterPro" id="IPR014721">
    <property type="entry name" value="Ribsml_uS5_D2-typ_fold_subgr"/>
</dbReference>
<dbReference type="Pfam" id="PF01119">
    <property type="entry name" value="DNA_mis_repair"/>
    <property type="match status" value="1"/>
</dbReference>
<dbReference type="AlphaFoldDB" id="A0A226DE60"/>
<feature type="region of interest" description="Disordered" evidence="3">
    <location>
        <begin position="542"/>
        <end position="607"/>
    </location>
</feature>
<feature type="compositionally biased region" description="Acidic residues" evidence="3">
    <location>
        <begin position="629"/>
        <end position="639"/>
    </location>
</feature>
<dbReference type="GO" id="GO:0004519">
    <property type="term" value="F:endonuclease activity"/>
    <property type="evidence" value="ECO:0007669"/>
    <property type="project" value="UniProtKB-KW"/>
</dbReference>
<feature type="region of interest" description="Disordered" evidence="3">
    <location>
        <begin position="625"/>
        <end position="644"/>
    </location>
</feature>
<dbReference type="Gene3D" id="3.30.565.10">
    <property type="entry name" value="Histidine kinase-like ATPase, C-terminal domain"/>
    <property type="match status" value="1"/>
</dbReference>
<dbReference type="GO" id="GO:0140664">
    <property type="term" value="F:ATP-dependent DNA damage sensor activity"/>
    <property type="evidence" value="ECO:0007669"/>
    <property type="project" value="InterPro"/>
</dbReference>
<dbReference type="STRING" id="158441.A0A226DE60"/>
<evidence type="ECO:0000313" key="6">
    <source>
        <dbReference type="EMBL" id="OXA43875.1"/>
    </source>
</evidence>
<feature type="compositionally biased region" description="Polar residues" evidence="3">
    <location>
        <begin position="582"/>
        <end position="607"/>
    </location>
</feature>
<dbReference type="Gene3D" id="3.30.230.10">
    <property type="match status" value="1"/>
</dbReference>
<feature type="compositionally biased region" description="Low complexity" evidence="3">
    <location>
        <begin position="546"/>
        <end position="568"/>
    </location>
</feature>
<dbReference type="InterPro" id="IPR038973">
    <property type="entry name" value="MutL/Mlh/Pms-like"/>
</dbReference>
<dbReference type="InterPro" id="IPR042120">
    <property type="entry name" value="MutL_C_dimsub"/>
</dbReference>
<dbReference type="GO" id="GO:0030983">
    <property type="term" value="F:mismatched DNA binding"/>
    <property type="evidence" value="ECO:0007669"/>
    <property type="project" value="InterPro"/>
</dbReference>
<comment type="similarity">
    <text evidence="1">Belongs to the DNA mismatch repair MutL/HexB family.</text>
</comment>
<keyword evidence="6" id="KW-0378">Hydrolase</keyword>
<dbReference type="CDD" id="cd16926">
    <property type="entry name" value="HATPase_MutL-MLH-PMS-like"/>
    <property type="match status" value="1"/>
</dbReference>
<feature type="region of interest" description="Disordered" evidence="3">
    <location>
        <begin position="43"/>
        <end position="99"/>
    </location>
</feature>
<feature type="domain" description="MutL C-terminal dimerisation" evidence="4">
    <location>
        <begin position="773"/>
        <end position="919"/>
    </location>
</feature>
<gene>
    <name evidence="6" type="ORF">Fcan01_21668</name>
</gene>
<evidence type="ECO:0000256" key="2">
    <source>
        <dbReference type="ARBA" id="ARBA00022763"/>
    </source>
</evidence>
<sequence length="961" mass="105828">MDQDHDEEEEVSSYWGSDANTATAIINCDADSKVEKMEVIASPTPRLLRHPLGKANSSQSSFSSCSPEDGDNASSPSTTETTTDTPPTSGESGSNRVIFGGRSSIGIESKNANDGGIIKDQVIEIGSDDDGDDIGEADETFFEEEGSSGGSGVAESSQSSQIKAIQSDVVHQICSGQVIVTLSTAVKELVENALDAGATAVEVRLLEWGSSLIQVIDNGRGVDVDNFEGLALKHHTSKLSTFSDLGTVDTFGFRGEALSSLAGLTSTGLVILTRSSGSPTGSLLTYSPSGTLISVAPTHREVGTTVTLRDIFAPLPVRRAEFLKNLKREFNKMVGVLNGYCLIARGVRITVEHKHGEATTFSPVVSVPSTKTLRERIVGVFGAKQLASLVEFEQEEVLDEETLTEFGLNWKTFVNDRFLLEGYISGRNAGRGGGDRQFFFVNERPVDLPKISKIVNSVYNTFSTRGSSSYPFVCLNIKTAREDVDVNVTPDKRNLYLMSEKSLYAIVKASLVSLYTTESSSLSVSSSSQQVGKQLPSATMFSTQLSTSATRQQQKATKTTTTSPSSSQIRKMPSLRERFAKTGTNSFGHSSSSNFKHTKPSNVSASGWISTRRGPIVHVERKVLKKEEEHEEEEPEAATESEVIPVVMDVKSLLEQRNDNSAMLRRQRKRGHDDDKQDEIDDVKVCVLYDDDILAVGDDINYDASLQPSVSLFIDWEEIKENVKRRARLQAENSSSKTFNQNFRARISPGENGVAEEELKKQLKKDSFKKMEVVGQFNLGFIVAKSGSDLFIVDQHASDEKWNFEELEKSTVLQTQKLIRPLDLGLPAVSENIVLDHLETFRKNGFDFEINPLAEPTQRVKLGKIPFSKSCEFGKTDVEELIWMLEVDCDEPYFCRPSKIRRMLASRACRKSVMIGKSLTGVEMRSILDHMAAMDQPWNCPHGRPTIRHLFNVMLLPDYAN</sequence>
<dbReference type="FunFam" id="3.30.565.10:FF:000017">
    <property type="entry name" value="PMS1 homolog 1, mismatch repair system component"/>
    <property type="match status" value="1"/>
</dbReference>
<dbReference type="Gene3D" id="3.30.1540.20">
    <property type="entry name" value="MutL, C-terminal domain, dimerisation subdomain"/>
    <property type="match status" value="1"/>
</dbReference>
<keyword evidence="7" id="KW-1185">Reference proteome</keyword>
<dbReference type="PANTHER" id="PTHR10073">
    <property type="entry name" value="DNA MISMATCH REPAIR PROTEIN MLH, PMS, MUTL"/>
    <property type="match status" value="1"/>
</dbReference>
<dbReference type="GO" id="GO:0016887">
    <property type="term" value="F:ATP hydrolysis activity"/>
    <property type="evidence" value="ECO:0007669"/>
    <property type="project" value="InterPro"/>
</dbReference>
<feature type="domain" description="DNA mismatch repair protein S5" evidence="5">
    <location>
        <begin position="377"/>
        <end position="516"/>
    </location>
</feature>
<dbReference type="PANTHER" id="PTHR10073:SF52">
    <property type="entry name" value="MISMATCH REPAIR ENDONUCLEASE PMS2"/>
    <property type="match status" value="1"/>
</dbReference>
<dbReference type="InterPro" id="IPR002099">
    <property type="entry name" value="MutL/Mlh/PMS"/>
</dbReference>
<dbReference type="OMA" id="MRPRRMP"/>
<dbReference type="SMART" id="SM01340">
    <property type="entry name" value="DNA_mis_repair"/>
    <property type="match status" value="1"/>
</dbReference>
<organism evidence="6 7">
    <name type="scientific">Folsomia candida</name>
    <name type="common">Springtail</name>
    <dbReference type="NCBI Taxonomy" id="158441"/>
    <lineage>
        <taxon>Eukaryota</taxon>
        <taxon>Metazoa</taxon>
        <taxon>Ecdysozoa</taxon>
        <taxon>Arthropoda</taxon>
        <taxon>Hexapoda</taxon>
        <taxon>Collembola</taxon>
        <taxon>Entomobryomorpha</taxon>
        <taxon>Isotomoidea</taxon>
        <taxon>Isotomidae</taxon>
        <taxon>Proisotominae</taxon>
        <taxon>Folsomia</taxon>
    </lineage>
</organism>
<dbReference type="InterPro" id="IPR020568">
    <property type="entry name" value="Ribosomal_Su5_D2-typ_SF"/>
</dbReference>
<dbReference type="SUPFAM" id="SSF54211">
    <property type="entry name" value="Ribosomal protein S5 domain 2-like"/>
    <property type="match status" value="1"/>
</dbReference>
<dbReference type="Proteomes" id="UP000198287">
    <property type="component" value="Unassembled WGS sequence"/>
</dbReference>
<dbReference type="InterPro" id="IPR013507">
    <property type="entry name" value="DNA_mismatch_S5_2-like"/>
</dbReference>
<dbReference type="SUPFAM" id="SSF118116">
    <property type="entry name" value="DNA mismatch repair protein MutL"/>
    <property type="match status" value="1"/>
</dbReference>
<dbReference type="GO" id="GO:0005524">
    <property type="term" value="F:ATP binding"/>
    <property type="evidence" value="ECO:0007669"/>
    <property type="project" value="InterPro"/>
</dbReference>
<reference evidence="6 7" key="1">
    <citation type="submission" date="2015-12" db="EMBL/GenBank/DDBJ databases">
        <title>The genome of Folsomia candida.</title>
        <authorList>
            <person name="Faddeeva A."/>
            <person name="Derks M.F."/>
            <person name="Anvar Y."/>
            <person name="Smit S."/>
            <person name="Van Straalen N."/>
            <person name="Roelofs D."/>
        </authorList>
    </citation>
    <scope>NUCLEOTIDE SEQUENCE [LARGE SCALE GENOMIC DNA]</scope>
    <source>
        <strain evidence="6 7">VU population</strain>
        <tissue evidence="6">Whole body</tissue>
    </source>
</reference>
<dbReference type="SMART" id="SM00853">
    <property type="entry name" value="MutL_C"/>
    <property type="match status" value="1"/>
</dbReference>
<feature type="compositionally biased region" description="Low complexity" evidence="3">
    <location>
        <begin position="74"/>
        <end position="94"/>
    </location>
</feature>
<dbReference type="SUPFAM" id="SSF55874">
    <property type="entry name" value="ATPase domain of HSP90 chaperone/DNA topoisomerase II/histidine kinase"/>
    <property type="match status" value="1"/>
</dbReference>
<feature type="region of interest" description="Disordered" evidence="3">
    <location>
        <begin position="658"/>
        <end position="677"/>
    </location>
</feature>
<keyword evidence="2" id="KW-0227">DNA damage</keyword>
<dbReference type="FunFam" id="3.30.1370.100:FF:000001">
    <property type="entry name" value="Mismatch repair endonuclease pms1, putative"/>
    <property type="match status" value="1"/>
</dbReference>
<dbReference type="NCBIfam" id="TIGR00585">
    <property type="entry name" value="mutl"/>
    <property type="match status" value="1"/>
</dbReference>
<dbReference type="GO" id="GO:0006298">
    <property type="term" value="P:mismatch repair"/>
    <property type="evidence" value="ECO:0007669"/>
    <property type="project" value="InterPro"/>
</dbReference>
<keyword evidence="6" id="KW-0255">Endonuclease</keyword>
<dbReference type="Gene3D" id="3.30.1370.100">
    <property type="entry name" value="MutL, C-terminal domain, regulatory subdomain"/>
    <property type="match status" value="1"/>
</dbReference>
<evidence type="ECO:0000256" key="1">
    <source>
        <dbReference type="ARBA" id="ARBA00006082"/>
    </source>
</evidence>
<evidence type="ECO:0000313" key="7">
    <source>
        <dbReference type="Proteomes" id="UP000198287"/>
    </source>
</evidence>
<dbReference type="Pfam" id="PF08676">
    <property type="entry name" value="MutL_C"/>
    <property type="match status" value="1"/>
</dbReference>
<dbReference type="InterPro" id="IPR036890">
    <property type="entry name" value="HATPase_C_sf"/>
</dbReference>
<dbReference type="OrthoDB" id="10254304at2759"/>
<dbReference type="CDD" id="cd03484">
    <property type="entry name" value="MutL_Trans_hPMS_2_like"/>
    <property type="match status" value="1"/>
</dbReference>
<evidence type="ECO:0000256" key="3">
    <source>
        <dbReference type="SAM" id="MobiDB-lite"/>
    </source>
</evidence>
<protein>
    <submittedName>
        <fullName evidence="6">Mismatch repair endonuclease PMS2</fullName>
    </submittedName>
</protein>
<dbReference type="InterPro" id="IPR042121">
    <property type="entry name" value="MutL_C_regsub"/>
</dbReference>
<proteinExistence type="inferred from homology"/>
<dbReference type="InterPro" id="IPR014790">
    <property type="entry name" value="MutL_C"/>
</dbReference>
<keyword evidence="6" id="KW-0540">Nuclease</keyword>
<accession>A0A226DE60</accession>
<dbReference type="InterPro" id="IPR037198">
    <property type="entry name" value="MutL_C_sf"/>
</dbReference>